<dbReference type="AlphaFoldDB" id="A0A2S3QZJ0"/>
<evidence type="ECO:0000259" key="1">
    <source>
        <dbReference type="Pfam" id="PF13581"/>
    </source>
</evidence>
<dbReference type="Gene3D" id="3.30.565.10">
    <property type="entry name" value="Histidine kinase-like ATPase, C-terminal domain"/>
    <property type="match status" value="1"/>
</dbReference>
<feature type="domain" description="Histidine kinase/HSP90-like ATPase" evidence="1">
    <location>
        <begin position="22"/>
        <end position="132"/>
    </location>
</feature>
<sequence>MVEVVRSLQTYYIASETDVMSAVMGCYNVARELGFDEGRVSEISTSVSELAMNVVKYAEFGRVELSELTNGKAIGLRVTVRDKGPGIRNIEDALSDHYSTGHSLGLGLPGVKRMMDSFELTTELEKGTTIVAEKWV</sequence>
<protein>
    <submittedName>
        <fullName evidence="2">Anti-sigma factor</fullName>
    </submittedName>
</protein>
<dbReference type="InterPro" id="IPR036890">
    <property type="entry name" value="HATPase_C_sf"/>
</dbReference>
<name>A0A2S3QZJ0_VIBVL</name>
<evidence type="ECO:0000313" key="2">
    <source>
        <dbReference type="EMBL" id="POB44653.1"/>
    </source>
</evidence>
<dbReference type="InterPro" id="IPR003594">
    <property type="entry name" value="HATPase_dom"/>
</dbReference>
<organism evidence="2 3">
    <name type="scientific">Vibrio vulnificus</name>
    <dbReference type="NCBI Taxonomy" id="672"/>
    <lineage>
        <taxon>Bacteria</taxon>
        <taxon>Pseudomonadati</taxon>
        <taxon>Pseudomonadota</taxon>
        <taxon>Gammaproteobacteria</taxon>
        <taxon>Vibrionales</taxon>
        <taxon>Vibrionaceae</taxon>
        <taxon>Vibrio</taxon>
    </lineage>
</organism>
<evidence type="ECO:0000313" key="3">
    <source>
        <dbReference type="Proteomes" id="UP000237466"/>
    </source>
</evidence>
<dbReference type="Proteomes" id="UP000237466">
    <property type="component" value="Unassembled WGS sequence"/>
</dbReference>
<reference evidence="2 3" key="1">
    <citation type="journal article" date="2018" name="Front. Microbiol.">
        <title>Phylogeny of Vibrio vulnificus from the Analysis of the Core-Genome: Implications for Intra-Species Taxonomy.</title>
        <authorList>
            <person name="Roig F.J."/>
            <person name="Gonzalez-Candelas F."/>
            <person name="Sanjuan E."/>
            <person name="Fouz B."/>
            <person name="Feil E.J."/>
            <person name="Llorens C."/>
            <person name="Baker-Austin C."/>
            <person name="Oliver J.D."/>
            <person name="Danin-Poleg Y."/>
            <person name="Gibas C.J."/>
            <person name="Kashi Y."/>
            <person name="Gulig P.A."/>
            <person name="Morrison S.S."/>
            <person name="Amaro C."/>
        </authorList>
    </citation>
    <scope>NUCLEOTIDE SEQUENCE [LARGE SCALE GENOMIC DNA]</scope>
    <source>
        <strain evidence="2 3">CECT4608</strain>
    </source>
</reference>
<dbReference type="Pfam" id="PF13581">
    <property type="entry name" value="HATPase_c_2"/>
    <property type="match status" value="1"/>
</dbReference>
<dbReference type="CDD" id="cd16934">
    <property type="entry name" value="HATPase_RsbT-like"/>
    <property type="match status" value="1"/>
</dbReference>
<dbReference type="EMBL" id="PDGH01000124">
    <property type="protein sequence ID" value="POB44653.1"/>
    <property type="molecule type" value="Genomic_DNA"/>
</dbReference>
<dbReference type="RefSeq" id="WP_103200940.1">
    <property type="nucleotide sequence ID" value="NZ_JAKNPP010000188.1"/>
</dbReference>
<proteinExistence type="predicted"/>
<comment type="caution">
    <text evidence="2">The sequence shown here is derived from an EMBL/GenBank/DDBJ whole genome shotgun (WGS) entry which is preliminary data.</text>
</comment>
<accession>A0A2S3QZJ0</accession>
<dbReference type="SUPFAM" id="SSF55874">
    <property type="entry name" value="ATPase domain of HSP90 chaperone/DNA topoisomerase II/histidine kinase"/>
    <property type="match status" value="1"/>
</dbReference>
<gene>
    <name evidence="2" type="ORF">CRN52_18820</name>
</gene>